<accession>A0ABZ1CJ85</accession>
<reference evidence="2 3" key="1">
    <citation type="submission" date="2023-12" db="EMBL/GenBank/DDBJ databases">
        <title>Thiobacillus sedimentum sp. nov., a chemolithoautotrophic sulfur-oxidizing bacterium isolated from freshwater sediment.</title>
        <authorList>
            <person name="Luo J."/>
            <person name="Dai C."/>
        </authorList>
    </citation>
    <scope>NUCLEOTIDE SEQUENCE [LARGE SCALE GENOMIC DNA]</scope>
    <source>
        <strain evidence="2 3">SCUT-2</strain>
    </source>
</reference>
<feature type="transmembrane region" description="Helical" evidence="1">
    <location>
        <begin position="153"/>
        <end position="177"/>
    </location>
</feature>
<dbReference type="RefSeq" id="WP_324779453.1">
    <property type="nucleotide sequence ID" value="NZ_CP141769.1"/>
</dbReference>
<evidence type="ECO:0000313" key="2">
    <source>
        <dbReference type="EMBL" id="WRS38921.1"/>
    </source>
</evidence>
<dbReference type="EMBL" id="CP141769">
    <property type="protein sequence ID" value="WRS38921.1"/>
    <property type="molecule type" value="Genomic_DNA"/>
</dbReference>
<feature type="transmembrane region" description="Helical" evidence="1">
    <location>
        <begin position="205"/>
        <end position="231"/>
    </location>
</feature>
<dbReference type="NCBIfam" id="NF041043">
    <property type="entry name" value="BPSS1780_fam"/>
    <property type="match status" value="1"/>
</dbReference>
<protein>
    <submittedName>
        <fullName evidence="2">BPSS1780 family membrane protein</fullName>
    </submittedName>
</protein>
<dbReference type="Proteomes" id="UP001334732">
    <property type="component" value="Chromosome"/>
</dbReference>
<keyword evidence="1" id="KW-1133">Transmembrane helix</keyword>
<evidence type="ECO:0000256" key="1">
    <source>
        <dbReference type="SAM" id="Phobius"/>
    </source>
</evidence>
<keyword evidence="3" id="KW-1185">Reference proteome</keyword>
<keyword evidence="1" id="KW-0812">Transmembrane</keyword>
<feature type="transmembrane region" description="Helical" evidence="1">
    <location>
        <begin position="98"/>
        <end position="120"/>
    </location>
</feature>
<name>A0ABZ1CJ85_9PROT</name>
<feature type="transmembrane region" description="Helical" evidence="1">
    <location>
        <begin position="34"/>
        <end position="53"/>
    </location>
</feature>
<sequence>MNTPSNQDIPRKVAASQGFRWVATGFRLYRKNPLLLSAAFGLLFGVVMALGLVPMVGDSLSELASPLMVAGFMAAYRALDEGRELELPDFLAGVRGPIIPLMTLGAVQLLGMLVISRIMLAMGFDPQAVMAAARGGEASQAEMQAMMNQATPALLTGLALLTPLLMATWFAPALVLFGGARPATALGVSLKAVARNWAPMLTNSIALGLLLLVAALVPLLLGLLVAMPVLFGSLYASYQAIFAVWSDEVPAPDQAGDSLA</sequence>
<organism evidence="2 3">
    <name type="scientific">Thiobacillus sedimenti</name>
    <dbReference type="NCBI Taxonomy" id="3110231"/>
    <lineage>
        <taxon>Bacteria</taxon>
        <taxon>Pseudomonadati</taxon>
        <taxon>Pseudomonadota</taxon>
        <taxon>Betaproteobacteria</taxon>
        <taxon>Nitrosomonadales</taxon>
        <taxon>Thiobacillaceae</taxon>
        <taxon>Thiobacillus</taxon>
    </lineage>
</organism>
<keyword evidence="1" id="KW-0472">Membrane</keyword>
<evidence type="ECO:0000313" key="3">
    <source>
        <dbReference type="Proteomes" id="UP001334732"/>
    </source>
</evidence>
<gene>
    <name evidence="2" type="ORF">VA613_13060</name>
</gene>
<dbReference type="InterPro" id="IPR047798">
    <property type="entry name" value="BPSS1780-like"/>
</dbReference>
<proteinExistence type="predicted"/>